<sequence length="419" mass="45603">MTTTKADRVAQTVLSQFDKLPSKSKPKVRDNGLHEWVPLSGIVAEWQGVYTCLALATGMKCLPASKIAESNGIVLHDWHAEILAIRTFNRYLLDECRSLVIHGTVSSVVERAPGLECPFRIRDGVKLHMYCSEAPCGDASMELTMAAQDDASPWDASTDPPRTGGGLVGREFFSQLGVVRRKPGRRDAPPTLSKSCSDKLALKQCTSLLGSLTSLLVDPSNAYIGTLVVPSSQYTHVGYTRSFSADGDDDSGGGGGRLSALKDAEWSSPEDSSSSSSSRYSFRPFIVETTDREFRFSKRRVMERASSMSISASNLAAAWSAAGLQEVILGGVLQGRKTSDVRGAARTSRRQMFLAARDLAGRLENGSRADDALGTRVYAEVKSHRRLATRRRVKRDVKLMALTGWVENRGDDNFCIAEG</sequence>
<organism evidence="3 4">
    <name type="scientific">Geosmithia morbida</name>
    <dbReference type="NCBI Taxonomy" id="1094350"/>
    <lineage>
        <taxon>Eukaryota</taxon>
        <taxon>Fungi</taxon>
        <taxon>Dikarya</taxon>
        <taxon>Ascomycota</taxon>
        <taxon>Pezizomycotina</taxon>
        <taxon>Sordariomycetes</taxon>
        <taxon>Hypocreomycetidae</taxon>
        <taxon>Hypocreales</taxon>
        <taxon>Bionectriaceae</taxon>
        <taxon>Geosmithia</taxon>
    </lineage>
</organism>
<proteinExistence type="predicted"/>
<dbReference type="SMART" id="SM00552">
    <property type="entry name" value="ADEAMc"/>
    <property type="match status" value="1"/>
</dbReference>
<dbReference type="InterPro" id="IPR042935">
    <property type="entry name" value="Tad1"/>
</dbReference>
<evidence type="ECO:0000313" key="3">
    <source>
        <dbReference type="EMBL" id="KAF4124608.1"/>
    </source>
</evidence>
<dbReference type="Pfam" id="PF02137">
    <property type="entry name" value="A_deamin"/>
    <property type="match status" value="1"/>
</dbReference>
<dbReference type="Proteomes" id="UP000749293">
    <property type="component" value="Unassembled WGS sequence"/>
</dbReference>
<keyword evidence="4" id="KW-1185">Reference proteome</keyword>
<feature type="compositionally biased region" description="Low complexity" evidence="1">
    <location>
        <begin position="267"/>
        <end position="278"/>
    </location>
</feature>
<dbReference type="InterPro" id="IPR002466">
    <property type="entry name" value="A_deamin"/>
</dbReference>
<dbReference type="EMBL" id="JAANYQ010000004">
    <property type="protein sequence ID" value="KAF4124608.1"/>
    <property type="molecule type" value="Genomic_DNA"/>
</dbReference>
<dbReference type="RefSeq" id="XP_035323260.1">
    <property type="nucleotide sequence ID" value="XM_035467248.1"/>
</dbReference>
<dbReference type="PANTHER" id="PTHR47803:SF1">
    <property type="entry name" value="TRNA-SPECIFIC ADENOSINE DEAMINASE 1"/>
    <property type="match status" value="1"/>
</dbReference>
<reference evidence="3" key="1">
    <citation type="submission" date="2020-03" db="EMBL/GenBank/DDBJ databases">
        <title>Site-based positive gene gene selection in Geosmithia morbida across the United States reveals a broad range of putative effectors and factors for local host and environmental adapation.</title>
        <authorList>
            <person name="Onufrak A."/>
            <person name="Murdoch R.W."/>
            <person name="Gazis R."/>
            <person name="Huff M."/>
            <person name="Staton M."/>
            <person name="Klingeman W."/>
            <person name="Hadziabdic D."/>
        </authorList>
    </citation>
    <scope>NUCLEOTIDE SEQUENCE</scope>
    <source>
        <strain evidence="3">1262</strain>
    </source>
</reference>
<dbReference type="AlphaFoldDB" id="A0A9P5D244"/>
<dbReference type="GeneID" id="55971502"/>
<dbReference type="OrthoDB" id="10268011at2759"/>
<dbReference type="GO" id="GO:0003723">
    <property type="term" value="F:RNA binding"/>
    <property type="evidence" value="ECO:0007669"/>
    <property type="project" value="InterPro"/>
</dbReference>
<feature type="domain" description="A to I editase" evidence="2">
    <location>
        <begin position="54"/>
        <end position="407"/>
    </location>
</feature>
<dbReference type="PROSITE" id="PS50141">
    <property type="entry name" value="A_DEAMIN_EDITASE"/>
    <property type="match status" value="1"/>
</dbReference>
<gene>
    <name evidence="3" type="ORF">GMORB2_5274</name>
</gene>
<feature type="region of interest" description="Disordered" evidence="1">
    <location>
        <begin position="243"/>
        <end position="278"/>
    </location>
</feature>
<name>A0A9P5D244_9HYPO</name>
<evidence type="ECO:0000259" key="2">
    <source>
        <dbReference type="PROSITE" id="PS50141"/>
    </source>
</evidence>
<accession>A0A9P5D244</accession>
<dbReference type="PANTHER" id="PTHR47803">
    <property type="entry name" value="TRNA-SPECIFIC ADENOSINE DEAMINASE 1"/>
    <property type="match status" value="1"/>
</dbReference>
<comment type="caution">
    <text evidence="3">The sequence shown here is derived from an EMBL/GenBank/DDBJ whole genome shotgun (WGS) entry which is preliminary data.</text>
</comment>
<dbReference type="GO" id="GO:0043829">
    <property type="term" value="F:tRNA-specific adenosine-37 deaminase activity"/>
    <property type="evidence" value="ECO:0007669"/>
    <property type="project" value="TreeGrafter"/>
</dbReference>
<evidence type="ECO:0000313" key="4">
    <source>
        <dbReference type="Proteomes" id="UP000749293"/>
    </source>
</evidence>
<evidence type="ECO:0000256" key="1">
    <source>
        <dbReference type="SAM" id="MobiDB-lite"/>
    </source>
</evidence>
<dbReference type="GO" id="GO:0002100">
    <property type="term" value="P:tRNA wobble adenosine to inosine editing"/>
    <property type="evidence" value="ECO:0007669"/>
    <property type="project" value="InterPro"/>
</dbReference>
<protein>
    <submittedName>
        <fullName evidence="3">tRNA-specific adenosine deaminase 1</fullName>
    </submittedName>
</protein>